<dbReference type="PROSITE" id="PS00670">
    <property type="entry name" value="D_2_HYDROXYACID_DH_2"/>
    <property type="match status" value="1"/>
</dbReference>
<dbReference type="InterPro" id="IPR029753">
    <property type="entry name" value="D-isomer_DH_CS"/>
</dbReference>
<dbReference type="InterPro" id="IPR006140">
    <property type="entry name" value="D-isomer_DH_NAD-bd"/>
</dbReference>
<dbReference type="InterPro" id="IPR050857">
    <property type="entry name" value="D-2-hydroxyacid_DH"/>
</dbReference>
<dbReference type="PANTHER" id="PTHR42789">
    <property type="entry name" value="D-ISOMER SPECIFIC 2-HYDROXYACID DEHYDROGENASE FAMILY PROTEIN (AFU_ORTHOLOGUE AFUA_6G10090)"/>
    <property type="match status" value="1"/>
</dbReference>
<evidence type="ECO:0000256" key="2">
    <source>
        <dbReference type="ARBA" id="ARBA00023002"/>
    </source>
</evidence>
<gene>
    <name evidence="7" type="ORF">HEQ75_26890</name>
</gene>
<evidence type="ECO:0000259" key="6">
    <source>
        <dbReference type="Pfam" id="PF02826"/>
    </source>
</evidence>
<dbReference type="Gene3D" id="3.40.50.720">
    <property type="entry name" value="NAD(P)-binding Rossmann-like Domain"/>
    <property type="match status" value="2"/>
</dbReference>
<keyword evidence="8" id="KW-1185">Reference proteome</keyword>
<evidence type="ECO:0000256" key="4">
    <source>
        <dbReference type="RuleBase" id="RU003719"/>
    </source>
</evidence>
<reference evidence="7 8" key="1">
    <citation type="submission" date="2020-03" db="EMBL/GenBank/DDBJ databases">
        <title>Roseomonas selenitidurans sp. nov. isolated from urban soil.</title>
        <authorList>
            <person name="Liu H."/>
        </authorList>
    </citation>
    <scope>NUCLEOTIDE SEQUENCE [LARGE SCALE GENOMIC DNA]</scope>
    <source>
        <strain evidence="7 8">BU-1</strain>
    </source>
</reference>
<dbReference type="SUPFAM" id="SSF51735">
    <property type="entry name" value="NAD(P)-binding Rossmann-fold domains"/>
    <property type="match status" value="1"/>
</dbReference>
<keyword evidence="3" id="KW-0520">NAD</keyword>
<dbReference type="RefSeq" id="WP_168035208.1">
    <property type="nucleotide sequence ID" value="NZ_JAAVNE010000092.1"/>
</dbReference>
<dbReference type="Pfam" id="PF00389">
    <property type="entry name" value="2-Hacid_dh"/>
    <property type="match status" value="1"/>
</dbReference>
<dbReference type="SUPFAM" id="SSF52283">
    <property type="entry name" value="Formate/glycerate dehydrogenase catalytic domain-like"/>
    <property type="match status" value="1"/>
</dbReference>
<protein>
    <submittedName>
        <fullName evidence="7">Hydroxyacid dehydrogenase</fullName>
    </submittedName>
</protein>
<dbReference type="InterPro" id="IPR036291">
    <property type="entry name" value="NAD(P)-bd_dom_sf"/>
</dbReference>
<dbReference type="EMBL" id="JAAVNE010000092">
    <property type="protein sequence ID" value="NKC34508.1"/>
    <property type="molecule type" value="Genomic_DNA"/>
</dbReference>
<dbReference type="Proteomes" id="UP000787635">
    <property type="component" value="Unassembled WGS sequence"/>
</dbReference>
<evidence type="ECO:0000256" key="1">
    <source>
        <dbReference type="ARBA" id="ARBA00005854"/>
    </source>
</evidence>
<name>A0ABX1EFL0_9PROT</name>
<proteinExistence type="inferred from homology"/>
<sequence length="328" mass="33503">MSFHILVTAPRLESSGLSLLQAAGCTVDFVSAEGGRAELAAKLATQPVQGVISRFLPIPGEVIAACPTLRCISRAAVGYDLIDVAAATARGIPVVTAVGANAQSVAEYALGLMLAVARNIPYHNAQTHAGGWERTRLGLEMHGRRLGLVGYGRIAQGLARMALALGMKVAAYSPNLARRGDIAPVTQAASLQDLLAQSDVVSLHAPLTPHNRGMIGAAELALLGEEAILVNTGRGGLIDEAALAEALQAGRLWGAGLDVLSTEPPPPGSNPLVGAPRVILSPHMGAATTVARSATALAAATHVLAVLRGEALPADACVNPEVLAATRP</sequence>
<feature type="domain" description="D-isomer specific 2-hydroxyacid dehydrogenase catalytic" evidence="5">
    <location>
        <begin position="7"/>
        <end position="313"/>
    </location>
</feature>
<keyword evidence="2 4" id="KW-0560">Oxidoreductase</keyword>
<evidence type="ECO:0000259" key="5">
    <source>
        <dbReference type="Pfam" id="PF00389"/>
    </source>
</evidence>
<evidence type="ECO:0000313" key="7">
    <source>
        <dbReference type="EMBL" id="NKC34508.1"/>
    </source>
</evidence>
<evidence type="ECO:0000256" key="3">
    <source>
        <dbReference type="ARBA" id="ARBA00023027"/>
    </source>
</evidence>
<dbReference type="InterPro" id="IPR006139">
    <property type="entry name" value="D-isomer_2_OHA_DH_cat_dom"/>
</dbReference>
<dbReference type="Pfam" id="PF02826">
    <property type="entry name" value="2-Hacid_dh_C"/>
    <property type="match status" value="1"/>
</dbReference>
<feature type="domain" description="D-isomer specific 2-hydroxyacid dehydrogenase NAD-binding" evidence="6">
    <location>
        <begin position="110"/>
        <end position="285"/>
    </location>
</feature>
<accession>A0ABX1EFL0</accession>
<dbReference type="PANTHER" id="PTHR42789:SF1">
    <property type="entry name" value="D-ISOMER SPECIFIC 2-HYDROXYACID DEHYDROGENASE FAMILY PROTEIN (AFU_ORTHOLOGUE AFUA_6G10090)"/>
    <property type="match status" value="1"/>
</dbReference>
<comment type="similarity">
    <text evidence="1 4">Belongs to the D-isomer specific 2-hydroxyacid dehydrogenase family.</text>
</comment>
<evidence type="ECO:0000313" key="8">
    <source>
        <dbReference type="Proteomes" id="UP000787635"/>
    </source>
</evidence>
<organism evidence="7 8">
    <name type="scientific">Falsiroseomonas selenitidurans</name>
    <dbReference type="NCBI Taxonomy" id="2716335"/>
    <lineage>
        <taxon>Bacteria</taxon>
        <taxon>Pseudomonadati</taxon>
        <taxon>Pseudomonadota</taxon>
        <taxon>Alphaproteobacteria</taxon>
        <taxon>Acetobacterales</taxon>
        <taxon>Roseomonadaceae</taxon>
        <taxon>Falsiroseomonas</taxon>
    </lineage>
</organism>
<comment type="caution">
    <text evidence="7">The sequence shown here is derived from an EMBL/GenBank/DDBJ whole genome shotgun (WGS) entry which is preliminary data.</text>
</comment>